<evidence type="ECO:0000256" key="1">
    <source>
        <dbReference type="SAM" id="Phobius"/>
    </source>
</evidence>
<reference evidence="2" key="2">
    <citation type="submission" date="2020-09" db="EMBL/GenBank/DDBJ databases">
        <authorList>
            <person name="Sun Q."/>
            <person name="Kim S."/>
        </authorList>
    </citation>
    <scope>NUCLEOTIDE SEQUENCE</scope>
    <source>
        <strain evidence="2">KCTC 42590</strain>
    </source>
</reference>
<dbReference type="RefSeq" id="WP_191253909.1">
    <property type="nucleotide sequence ID" value="NZ_BNCI01000002.1"/>
</dbReference>
<evidence type="ECO:0000313" key="2">
    <source>
        <dbReference type="EMBL" id="GHF30549.1"/>
    </source>
</evidence>
<keyword evidence="1" id="KW-0472">Membrane</keyword>
<evidence type="ECO:0000313" key="3">
    <source>
        <dbReference type="Proteomes" id="UP000630923"/>
    </source>
</evidence>
<sequence>MYKTIFTAAILCLILIGVGFWALDVYETTKEVEVTGHGKFAMGLGVVFTSLIGFVLMGLLFFSNRRGHDKDVHSFSIDEENEKY</sequence>
<protein>
    <submittedName>
        <fullName evidence="2">Uncharacterized protein</fullName>
    </submittedName>
</protein>
<dbReference type="AlphaFoldDB" id="A0A919AXJ9"/>
<keyword evidence="3" id="KW-1185">Reference proteome</keyword>
<keyword evidence="1" id="KW-0812">Transmembrane</keyword>
<organism evidence="2 3">
    <name type="scientific">Kordiimonas sediminis</name>
    <dbReference type="NCBI Taxonomy" id="1735581"/>
    <lineage>
        <taxon>Bacteria</taxon>
        <taxon>Pseudomonadati</taxon>
        <taxon>Pseudomonadota</taxon>
        <taxon>Alphaproteobacteria</taxon>
        <taxon>Kordiimonadales</taxon>
        <taxon>Kordiimonadaceae</taxon>
        <taxon>Kordiimonas</taxon>
    </lineage>
</organism>
<dbReference type="EMBL" id="BNCI01000002">
    <property type="protein sequence ID" value="GHF30549.1"/>
    <property type="molecule type" value="Genomic_DNA"/>
</dbReference>
<accession>A0A919AXJ9</accession>
<proteinExistence type="predicted"/>
<feature type="transmembrane region" description="Helical" evidence="1">
    <location>
        <begin position="43"/>
        <end position="62"/>
    </location>
</feature>
<keyword evidence="1" id="KW-1133">Transmembrane helix</keyword>
<dbReference type="Proteomes" id="UP000630923">
    <property type="component" value="Unassembled WGS sequence"/>
</dbReference>
<reference evidence="2" key="1">
    <citation type="journal article" date="2014" name="Int. J. Syst. Evol. Microbiol.">
        <title>Complete genome sequence of Corynebacterium casei LMG S-19264T (=DSM 44701T), isolated from a smear-ripened cheese.</title>
        <authorList>
            <consortium name="US DOE Joint Genome Institute (JGI-PGF)"/>
            <person name="Walter F."/>
            <person name="Albersmeier A."/>
            <person name="Kalinowski J."/>
            <person name="Ruckert C."/>
        </authorList>
    </citation>
    <scope>NUCLEOTIDE SEQUENCE</scope>
    <source>
        <strain evidence="2">KCTC 42590</strain>
    </source>
</reference>
<name>A0A919AXJ9_9PROT</name>
<comment type="caution">
    <text evidence="2">The sequence shown here is derived from an EMBL/GenBank/DDBJ whole genome shotgun (WGS) entry which is preliminary data.</text>
</comment>
<feature type="transmembrane region" description="Helical" evidence="1">
    <location>
        <begin position="5"/>
        <end position="23"/>
    </location>
</feature>
<gene>
    <name evidence="2" type="ORF">GCM10017044_27410</name>
</gene>